<feature type="region of interest" description="Disordered" evidence="1">
    <location>
        <begin position="28"/>
        <end position="54"/>
    </location>
</feature>
<dbReference type="InterPro" id="IPR023393">
    <property type="entry name" value="START-like_dom_sf"/>
</dbReference>
<gene>
    <name evidence="2" type="ORF">H4W79_002580</name>
</gene>
<proteinExistence type="predicted"/>
<dbReference type="SUPFAM" id="SSF55961">
    <property type="entry name" value="Bet v1-like"/>
    <property type="match status" value="1"/>
</dbReference>
<evidence type="ECO:0000313" key="3">
    <source>
        <dbReference type="Proteomes" id="UP000598217"/>
    </source>
</evidence>
<keyword evidence="3" id="KW-1185">Reference proteome</keyword>
<protein>
    <recommendedName>
        <fullName evidence="4">DUF4287 domain-containing protein</fullName>
    </recommendedName>
</protein>
<dbReference type="Pfam" id="PF14117">
    <property type="entry name" value="DUF4287"/>
    <property type="match status" value="1"/>
</dbReference>
<organism evidence="2 3">
    <name type="scientific">Nocardiopsis terrae</name>
    <dbReference type="NCBI Taxonomy" id="372655"/>
    <lineage>
        <taxon>Bacteria</taxon>
        <taxon>Bacillati</taxon>
        <taxon>Actinomycetota</taxon>
        <taxon>Actinomycetes</taxon>
        <taxon>Streptosporangiales</taxon>
        <taxon>Nocardiopsidaceae</taxon>
        <taxon>Nocardiopsis</taxon>
    </lineage>
</organism>
<name>A0ABR9HHF0_9ACTN</name>
<evidence type="ECO:0000256" key="1">
    <source>
        <dbReference type="SAM" id="MobiDB-lite"/>
    </source>
</evidence>
<dbReference type="EMBL" id="JADBDY010000001">
    <property type="protein sequence ID" value="MBE1458366.1"/>
    <property type="molecule type" value="Genomic_DNA"/>
</dbReference>
<dbReference type="Proteomes" id="UP000598217">
    <property type="component" value="Unassembled WGS sequence"/>
</dbReference>
<reference evidence="2 3" key="1">
    <citation type="submission" date="2020-10" db="EMBL/GenBank/DDBJ databases">
        <title>Sequencing the genomes of 1000 actinobacteria strains.</title>
        <authorList>
            <person name="Klenk H.-P."/>
        </authorList>
    </citation>
    <scope>NUCLEOTIDE SEQUENCE [LARGE SCALE GENOMIC DNA]</scope>
    <source>
        <strain evidence="2 3">DSM 45157</strain>
    </source>
</reference>
<dbReference type="RefSeq" id="WP_191269861.1">
    <property type="nucleotide sequence ID" value="NZ_BMXJ01000003.1"/>
</dbReference>
<evidence type="ECO:0008006" key="4">
    <source>
        <dbReference type="Google" id="ProtNLM"/>
    </source>
</evidence>
<accession>A0ABR9HHF0</accession>
<sequence length="232" mass="25480">MTSQKSFKQLVRSRMDRTGESYTAARAHLITDPEPVPSSAPADEPAPRAGTGAATIRERVSGTKLAEATGRDYEVWFALLDAWEATAHTHTEIAAWLVEEHGMNGWWAQTVTVAYEQERGLRVPGQKKDGFAASASKTVNVPVERLFAAFADPGLRARWLPVEAAARTAKPGRRFTADLPEATRIAVTFQAKGEAKALVGIEHTRITTAERAAGWKGDWRTWLTDLKKLLES</sequence>
<evidence type="ECO:0000313" key="2">
    <source>
        <dbReference type="EMBL" id="MBE1458366.1"/>
    </source>
</evidence>
<dbReference type="InterPro" id="IPR025629">
    <property type="entry name" value="DUF4287"/>
</dbReference>
<dbReference type="Gene3D" id="3.30.530.20">
    <property type="match status" value="1"/>
</dbReference>
<comment type="caution">
    <text evidence="2">The sequence shown here is derived from an EMBL/GenBank/DDBJ whole genome shotgun (WGS) entry which is preliminary data.</text>
</comment>